<dbReference type="PANTHER" id="PTHR43425:SF2">
    <property type="entry name" value="OXYGEN-INSENSITIVE NADPH NITROREDUCTASE"/>
    <property type="match status" value="1"/>
</dbReference>
<evidence type="ECO:0000256" key="5">
    <source>
        <dbReference type="PIRNR" id="PIRNR005426"/>
    </source>
</evidence>
<dbReference type="Gene3D" id="3.40.109.10">
    <property type="entry name" value="NADH Oxidase"/>
    <property type="match status" value="1"/>
</dbReference>
<proteinExistence type="inferred from homology"/>
<dbReference type="InterPro" id="IPR029479">
    <property type="entry name" value="Nitroreductase"/>
</dbReference>
<sequence>MNEVINLLKAHKSVRKYKDMEIEQEKIVSIIEAAQSASTSSFIQAYTIISIEDKEKRAKIAKLGGDQKYIEECPLFLVFCADLNRHKIACEMNGAEMKEGYTESFIIATVDTALAAQNAMVAAESLGLGGVYIGGIRNNPDEISELLDIPTNVYPLLGMCLGYPDEDNDIKERLPMEVVFKKDSYTTEGDTEKLQQYDDRIKSYYLDRTKGMRADTWTGMMARMMSHIPRPHMKAFLERHGFFMK</sequence>
<keyword evidence="8" id="KW-1185">Reference proteome</keyword>
<dbReference type="GO" id="GO:0016491">
    <property type="term" value="F:oxidoreductase activity"/>
    <property type="evidence" value="ECO:0007669"/>
    <property type="project" value="UniProtKB-UniRule"/>
</dbReference>
<keyword evidence="4 5" id="KW-0560">Oxidoreductase</keyword>
<dbReference type="CDD" id="cd02146">
    <property type="entry name" value="NfsA-like"/>
    <property type="match status" value="1"/>
</dbReference>
<dbReference type="NCBIfam" id="NF008033">
    <property type="entry name" value="PRK10765.1"/>
    <property type="match status" value="1"/>
</dbReference>
<feature type="domain" description="Nitroreductase" evidence="6">
    <location>
        <begin position="9"/>
        <end position="163"/>
    </location>
</feature>
<comment type="similarity">
    <text evidence="1 5">Belongs to the flavin oxidoreductase frp family.</text>
</comment>
<gene>
    <name evidence="7" type="ORF">bsdtw1_01328</name>
</gene>
<dbReference type="AlphaFoldDB" id="A0A6V8SFK2"/>
<dbReference type="SUPFAM" id="SSF55469">
    <property type="entry name" value="FMN-dependent nitroreductase-like"/>
    <property type="match status" value="1"/>
</dbReference>
<protein>
    <submittedName>
        <fullName evidence="7">FMN reductase (NADPH)</fullName>
    </submittedName>
</protein>
<evidence type="ECO:0000259" key="6">
    <source>
        <dbReference type="Pfam" id="PF00881"/>
    </source>
</evidence>
<keyword evidence="2 5" id="KW-0285">Flavoprotein</keyword>
<keyword evidence="5" id="KW-0521">NADP</keyword>
<dbReference type="RefSeq" id="WP_183276775.1">
    <property type="nucleotide sequence ID" value="NZ_BLZR01000001.1"/>
</dbReference>
<evidence type="ECO:0000313" key="7">
    <source>
        <dbReference type="EMBL" id="GFP75255.1"/>
    </source>
</evidence>
<dbReference type="InterPro" id="IPR000415">
    <property type="entry name" value="Nitroreductase-like"/>
</dbReference>
<evidence type="ECO:0000256" key="2">
    <source>
        <dbReference type="ARBA" id="ARBA00022630"/>
    </source>
</evidence>
<dbReference type="PIRSF" id="PIRSF005426">
    <property type="entry name" value="Frp"/>
    <property type="match status" value="1"/>
</dbReference>
<comment type="caution">
    <text evidence="7">The sequence shown here is derived from an EMBL/GenBank/DDBJ whole genome shotgun (WGS) entry which is preliminary data.</text>
</comment>
<evidence type="ECO:0000313" key="8">
    <source>
        <dbReference type="Proteomes" id="UP000580568"/>
    </source>
</evidence>
<dbReference type="EMBL" id="BLZR01000001">
    <property type="protein sequence ID" value="GFP75255.1"/>
    <property type="molecule type" value="Genomic_DNA"/>
</dbReference>
<dbReference type="PANTHER" id="PTHR43425">
    <property type="entry name" value="OXYGEN-INSENSITIVE NADPH NITROREDUCTASE"/>
    <property type="match status" value="1"/>
</dbReference>
<dbReference type="Pfam" id="PF00881">
    <property type="entry name" value="Nitroreductase"/>
    <property type="match status" value="1"/>
</dbReference>
<keyword evidence="3 5" id="KW-0288">FMN</keyword>
<dbReference type="Proteomes" id="UP000580568">
    <property type="component" value="Unassembled WGS sequence"/>
</dbReference>
<dbReference type="InterPro" id="IPR016446">
    <property type="entry name" value="Flavin_OxRdtase_Frp"/>
</dbReference>
<organism evidence="7 8">
    <name type="scientific">Clostridium fungisolvens</name>
    <dbReference type="NCBI Taxonomy" id="1604897"/>
    <lineage>
        <taxon>Bacteria</taxon>
        <taxon>Bacillati</taxon>
        <taxon>Bacillota</taxon>
        <taxon>Clostridia</taxon>
        <taxon>Eubacteriales</taxon>
        <taxon>Clostridiaceae</taxon>
        <taxon>Clostridium</taxon>
    </lineage>
</organism>
<reference evidence="7 8" key="1">
    <citation type="submission" date="2020-07" db="EMBL/GenBank/DDBJ databases">
        <title>A new beta-1,3-glucan-decomposing anaerobic bacterium isolated from anoxic soil subjected to biological soil disinfestation.</title>
        <authorList>
            <person name="Ueki A."/>
            <person name="Tonouchi A."/>
        </authorList>
    </citation>
    <scope>NUCLEOTIDE SEQUENCE [LARGE SCALE GENOMIC DNA]</scope>
    <source>
        <strain evidence="7 8">TW1</strain>
    </source>
</reference>
<name>A0A6V8SFK2_9CLOT</name>
<evidence type="ECO:0000256" key="3">
    <source>
        <dbReference type="ARBA" id="ARBA00022643"/>
    </source>
</evidence>
<accession>A0A6V8SFK2</accession>
<evidence type="ECO:0000256" key="4">
    <source>
        <dbReference type="ARBA" id="ARBA00023002"/>
    </source>
</evidence>
<evidence type="ECO:0000256" key="1">
    <source>
        <dbReference type="ARBA" id="ARBA00008366"/>
    </source>
</evidence>